<accession>A0AA37V7K1</accession>
<evidence type="ECO:0000313" key="1">
    <source>
        <dbReference type="EMBL" id="GLB85999.1"/>
    </source>
</evidence>
<organism evidence="1 2">
    <name type="scientific">Mycobacterium kiyosense</name>
    <dbReference type="NCBI Taxonomy" id="2871094"/>
    <lineage>
        <taxon>Bacteria</taxon>
        <taxon>Bacillati</taxon>
        <taxon>Actinomycetota</taxon>
        <taxon>Actinomycetes</taxon>
        <taxon>Mycobacteriales</taxon>
        <taxon>Mycobacteriaceae</taxon>
        <taxon>Mycobacterium</taxon>
    </lineage>
</organism>
<dbReference type="EMBL" id="BRXE01000110">
    <property type="protein sequence ID" value="GLB85999.1"/>
    <property type="molecule type" value="Genomic_DNA"/>
</dbReference>
<name>A0AA37V7K1_9MYCO</name>
<reference evidence="1" key="1">
    <citation type="submission" date="2022-07" db="EMBL/GenBank/DDBJ databases">
        <title>Mycobacterium kiyosense sp. nov., scotochromogenic slow-glowing species isolated from respiratory specimens.</title>
        <authorList>
            <person name="Fukano H."/>
            <person name="Kazumi Y."/>
            <person name="Sakagami N."/>
            <person name="Ato M."/>
            <person name="Mitarai S."/>
            <person name="Hoshino Y."/>
        </authorList>
    </citation>
    <scope>NUCLEOTIDE SEQUENCE</scope>
    <source>
        <strain evidence="1">SRL2020-028</strain>
    </source>
</reference>
<comment type="caution">
    <text evidence="1">The sequence shown here is derived from an EMBL/GenBank/DDBJ whole genome shotgun (WGS) entry which is preliminary data.</text>
</comment>
<proteinExistence type="predicted"/>
<evidence type="ECO:0000313" key="2">
    <source>
        <dbReference type="Proteomes" id="UP001165663"/>
    </source>
</evidence>
<sequence length="83" mass="9128">MIGARSKQFCDPPHNHLDLIRYRGRGLAANAQDVVPDPASGRVVLVRLNQPWRPVGEFRTVVRISPTQDADPVYGRAAVALTP</sequence>
<gene>
    <name evidence="1" type="ORF">SRL2020028_52550</name>
</gene>
<protein>
    <submittedName>
        <fullName evidence="1">Uncharacterized protein</fullName>
    </submittedName>
</protein>
<dbReference type="AlphaFoldDB" id="A0AA37V7K1"/>
<dbReference type="Proteomes" id="UP001165663">
    <property type="component" value="Unassembled WGS sequence"/>
</dbReference>